<organism evidence="1">
    <name type="scientific">Aphanomyces astaci</name>
    <name type="common">Crayfish plague agent</name>
    <dbReference type="NCBI Taxonomy" id="112090"/>
    <lineage>
        <taxon>Eukaryota</taxon>
        <taxon>Sar</taxon>
        <taxon>Stramenopiles</taxon>
        <taxon>Oomycota</taxon>
        <taxon>Saprolegniomycetes</taxon>
        <taxon>Saprolegniales</taxon>
        <taxon>Verrucalvaceae</taxon>
        <taxon>Aphanomyces</taxon>
    </lineage>
</organism>
<evidence type="ECO:0000313" key="1">
    <source>
        <dbReference type="EMBL" id="ETV67363.1"/>
    </source>
</evidence>
<dbReference type="RefSeq" id="XP_009843178.1">
    <property type="nucleotide sequence ID" value="XM_009844876.1"/>
</dbReference>
<protein>
    <submittedName>
        <fullName evidence="1">Uncharacterized protein</fullName>
    </submittedName>
</protein>
<reference evidence="1" key="1">
    <citation type="submission" date="2013-12" db="EMBL/GenBank/DDBJ databases">
        <title>The Genome Sequence of Aphanomyces astaci APO3.</title>
        <authorList>
            <consortium name="The Broad Institute Genomics Platform"/>
            <person name="Russ C."/>
            <person name="Tyler B."/>
            <person name="van West P."/>
            <person name="Dieguez-Uribeondo J."/>
            <person name="Young S.K."/>
            <person name="Zeng Q."/>
            <person name="Gargeya S."/>
            <person name="Fitzgerald M."/>
            <person name="Abouelleil A."/>
            <person name="Alvarado L."/>
            <person name="Chapman S.B."/>
            <person name="Gainer-Dewar J."/>
            <person name="Goldberg J."/>
            <person name="Griggs A."/>
            <person name="Gujja S."/>
            <person name="Hansen M."/>
            <person name="Howarth C."/>
            <person name="Imamovic A."/>
            <person name="Ireland A."/>
            <person name="Larimer J."/>
            <person name="McCowan C."/>
            <person name="Murphy C."/>
            <person name="Pearson M."/>
            <person name="Poon T.W."/>
            <person name="Priest M."/>
            <person name="Roberts A."/>
            <person name="Saif S."/>
            <person name="Shea T."/>
            <person name="Sykes S."/>
            <person name="Wortman J."/>
            <person name="Nusbaum C."/>
            <person name="Birren B."/>
        </authorList>
    </citation>
    <scope>NUCLEOTIDE SEQUENCE [LARGE SCALE GENOMIC DNA]</scope>
    <source>
        <strain evidence="1">APO3</strain>
    </source>
</reference>
<sequence length="170" mass="18915">MPFAHATTPHDFGFIHVGFDGGSNGTAGPSLLLGAIGHPLLHQRMQQGWVVCCRGRVAVVPGSGNETRRTSSYAAIGLVQGGKRLFVNQRPNIPSVRQGMPLGSFVGYDRAVAFTTTQRHVPLRSLSMAGRFIVGPRRELAKRATRYRFQMQRCWWCCYVVVYIVWICHD</sequence>
<dbReference type="AlphaFoldDB" id="W4FKW5"/>
<name>W4FKW5_APHAT</name>
<dbReference type="VEuPathDB" id="FungiDB:H257_16447"/>
<dbReference type="GeneID" id="20818443"/>
<accession>W4FKW5</accession>
<gene>
    <name evidence="1" type="ORF">H257_16447</name>
</gene>
<dbReference type="EMBL" id="KI913199">
    <property type="protein sequence ID" value="ETV67363.1"/>
    <property type="molecule type" value="Genomic_DNA"/>
</dbReference>
<proteinExistence type="predicted"/>